<feature type="domain" description="Bacterial sugar transferase" evidence="8">
    <location>
        <begin position="316"/>
        <end position="503"/>
    </location>
</feature>
<gene>
    <name evidence="9" type="ORF">FL583_29385</name>
</gene>
<organism evidence="9 10">
    <name type="scientific">Cryptosporangium phraense</name>
    <dbReference type="NCBI Taxonomy" id="2593070"/>
    <lineage>
        <taxon>Bacteria</taxon>
        <taxon>Bacillati</taxon>
        <taxon>Actinomycetota</taxon>
        <taxon>Actinomycetes</taxon>
        <taxon>Cryptosporangiales</taxon>
        <taxon>Cryptosporangiaceae</taxon>
        <taxon>Cryptosporangium</taxon>
    </lineage>
</organism>
<dbReference type="PANTHER" id="PTHR30576">
    <property type="entry name" value="COLANIC BIOSYNTHESIS UDP-GLUCOSE LIPID CARRIER TRANSFERASE"/>
    <property type="match status" value="1"/>
</dbReference>
<feature type="transmembrane region" description="Helical" evidence="7">
    <location>
        <begin position="145"/>
        <end position="168"/>
    </location>
</feature>
<keyword evidence="10" id="KW-1185">Reference proteome</keyword>
<comment type="subcellular location">
    <subcellularLocation>
        <location evidence="1">Membrane</location>
        <topology evidence="1">Multi-pass membrane protein</topology>
    </subcellularLocation>
</comment>
<sequence>MPDVITPPPVEAPEAVVNALESSLILEPGGVQRSPRTRSGPRQPRWAFRYRLLLLLLDFLSCSVAGWTVVNTYEQAGSGFFDRDVLNWTALGILPLAWVFSLWVHGAYESRYLGLGPDEFKRVFKAIISLTAVVCFLAFTQKADLSRLSVGTVLPLTAAVTLAVRFGARKTLHVVRRRGRASQRILLVGTLGEALSVYRITTRNPNAGLVPVGICLTEPTAERASLPIPVFNGKVEPLDRVKQVGADTIAVCGARGVSPEALRRLAWQLEGSGIELVVAPSLTNIAGPRVHIRPVEGLPLLHVEEPTISGVGWLLKGLFDRLAAFFGLLLISPILGLAALAIKISDPGPVFFRQARAGRGGETIRVWKFRTMYVDAEERLAELLGSNETDGLLFKMANDPRITRVGHFLRKTSIDELPQLINVLLGEMSLVGPRPLPVKNEQFNGDSRRRMLVRPGITGLWQVSGRSNLSWEDAVRLDLYYVDNWSLAFDFMILYKTLFAVMKSDGAY</sequence>
<dbReference type="InParanoid" id="A0A545AJC5"/>
<protein>
    <submittedName>
        <fullName evidence="9">Sugar transferase</fullName>
    </submittedName>
</protein>
<evidence type="ECO:0000313" key="9">
    <source>
        <dbReference type="EMBL" id="TQS41423.1"/>
    </source>
</evidence>
<reference evidence="9 10" key="1">
    <citation type="submission" date="2019-07" db="EMBL/GenBank/DDBJ databases">
        <title>Cryptosporangium phraense sp. nov., isolated from plant litter.</title>
        <authorList>
            <person name="Suriyachadkun C."/>
        </authorList>
    </citation>
    <scope>NUCLEOTIDE SEQUENCE [LARGE SCALE GENOMIC DNA]</scope>
    <source>
        <strain evidence="9 10">A-T 5661</strain>
    </source>
</reference>
<evidence type="ECO:0000256" key="5">
    <source>
        <dbReference type="ARBA" id="ARBA00022989"/>
    </source>
</evidence>
<keyword evidence="4 7" id="KW-0812">Transmembrane</keyword>
<evidence type="ECO:0000259" key="8">
    <source>
        <dbReference type="Pfam" id="PF02397"/>
    </source>
</evidence>
<feature type="transmembrane region" description="Helical" evidence="7">
    <location>
        <begin position="322"/>
        <end position="342"/>
    </location>
</feature>
<feature type="transmembrane region" description="Helical" evidence="7">
    <location>
        <begin position="85"/>
        <end position="103"/>
    </location>
</feature>
<dbReference type="Proteomes" id="UP000317982">
    <property type="component" value="Unassembled WGS sequence"/>
</dbReference>
<evidence type="ECO:0000256" key="2">
    <source>
        <dbReference type="ARBA" id="ARBA00006464"/>
    </source>
</evidence>
<dbReference type="InterPro" id="IPR003362">
    <property type="entry name" value="Bact_transf"/>
</dbReference>
<dbReference type="Pfam" id="PF02397">
    <property type="entry name" value="Bac_transf"/>
    <property type="match status" value="1"/>
</dbReference>
<dbReference type="InterPro" id="IPR017475">
    <property type="entry name" value="EPS_sugar_tfrase"/>
</dbReference>
<evidence type="ECO:0000256" key="3">
    <source>
        <dbReference type="ARBA" id="ARBA00022679"/>
    </source>
</evidence>
<feature type="transmembrane region" description="Helical" evidence="7">
    <location>
        <begin position="123"/>
        <end position="139"/>
    </location>
</feature>
<feature type="transmembrane region" description="Helical" evidence="7">
    <location>
        <begin position="52"/>
        <end position="73"/>
    </location>
</feature>
<evidence type="ECO:0000256" key="1">
    <source>
        <dbReference type="ARBA" id="ARBA00004141"/>
    </source>
</evidence>
<dbReference type="NCBIfam" id="TIGR03025">
    <property type="entry name" value="EPS_sugtrans"/>
    <property type="match status" value="1"/>
</dbReference>
<evidence type="ECO:0000256" key="7">
    <source>
        <dbReference type="SAM" id="Phobius"/>
    </source>
</evidence>
<keyword evidence="6 7" id="KW-0472">Membrane</keyword>
<dbReference type="GO" id="GO:0016780">
    <property type="term" value="F:phosphotransferase activity, for other substituted phosphate groups"/>
    <property type="evidence" value="ECO:0007669"/>
    <property type="project" value="TreeGrafter"/>
</dbReference>
<dbReference type="EMBL" id="VIRS01000026">
    <property type="protein sequence ID" value="TQS41423.1"/>
    <property type="molecule type" value="Genomic_DNA"/>
</dbReference>
<comment type="caution">
    <text evidence="9">The sequence shown here is derived from an EMBL/GenBank/DDBJ whole genome shotgun (WGS) entry which is preliminary data.</text>
</comment>
<dbReference type="AlphaFoldDB" id="A0A545AJC5"/>
<name>A0A545AJC5_9ACTN</name>
<evidence type="ECO:0000256" key="4">
    <source>
        <dbReference type="ARBA" id="ARBA00022692"/>
    </source>
</evidence>
<dbReference type="PANTHER" id="PTHR30576:SF10">
    <property type="entry name" value="SLL5057 PROTEIN"/>
    <property type="match status" value="1"/>
</dbReference>
<accession>A0A545AJC5</accession>
<proteinExistence type="inferred from homology"/>
<keyword evidence="5 7" id="KW-1133">Transmembrane helix</keyword>
<evidence type="ECO:0000256" key="6">
    <source>
        <dbReference type="ARBA" id="ARBA00023136"/>
    </source>
</evidence>
<evidence type="ECO:0000313" key="10">
    <source>
        <dbReference type="Proteomes" id="UP000317982"/>
    </source>
</evidence>
<dbReference type="RefSeq" id="WP_142708107.1">
    <property type="nucleotide sequence ID" value="NZ_VIRS01000026.1"/>
</dbReference>
<dbReference type="OrthoDB" id="9808602at2"/>
<dbReference type="Pfam" id="PF13727">
    <property type="entry name" value="CoA_binding_3"/>
    <property type="match status" value="1"/>
</dbReference>
<comment type="similarity">
    <text evidence="2">Belongs to the bacterial sugar transferase family.</text>
</comment>
<dbReference type="GO" id="GO:0016020">
    <property type="term" value="C:membrane"/>
    <property type="evidence" value="ECO:0007669"/>
    <property type="project" value="UniProtKB-SubCell"/>
</dbReference>
<keyword evidence="3 9" id="KW-0808">Transferase</keyword>